<keyword evidence="5 6" id="KW-0456">Lyase</keyword>
<dbReference type="EMBL" id="NOJZ02000001">
    <property type="protein sequence ID" value="RDY24634.1"/>
    <property type="molecule type" value="Genomic_DNA"/>
</dbReference>
<evidence type="ECO:0000256" key="3">
    <source>
        <dbReference type="ARBA" id="ARBA00005708"/>
    </source>
</evidence>
<dbReference type="CDD" id="cd00534">
    <property type="entry name" value="DHNA_DHNTPE"/>
    <property type="match status" value="1"/>
</dbReference>
<dbReference type="PANTHER" id="PTHR42844">
    <property type="entry name" value="DIHYDRONEOPTERIN ALDOLASE 1-RELATED"/>
    <property type="match status" value="1"/>
</dbReference>
<comment type="caution">
    <text evidence="8">The sequence shown here is derived from an EMBL/GenBank/DDBJ whole genome shotgun (WGS) entry which is preliminary data.</text>
</comment>
<evidence type="ECO:0000256" key="6">
    <source>
        <dbReference type="RuleBase" id="RU362079"/>
    </source>
</evidence>
<dbReference type="GO" id="GO:0046656">
    <property type="term" value="P:folic acid biosynthetic process"/>
    <property type="evidence" value="ECO:0007669"/>
    <property type="project" value="UniProtKB-UniRule"/>
</dbReference>
<evidence type="ECO:0000256" key="4">
    <source>
        <dbReference type="ARBA" id="ARBA00022909"/>
    </source>
</evidence>
<name>A0A371IVX5_9FIRM</name>
<dbReference type="Proteomes" id="UP000243494">
    <property type="component" value="Unassembled WGS sequence"/>
</dbReference>
<dbReference type="GO" id="GO:0046654">
    <property type="term" value="P:tetrahydrofolate biosynthetic process"/>
    <property type="evidence" value="ECO:0007669"/>
    <property type="project" value="UniProtKB-UniRule"/>
</dbReference>
<dbReference type="EC" id="4.1.2.25" evidence="6"/>
<dbReference type="RefSeq" id="WP_095405006.1">
    <property type="nucleotide sequence ID" value="NZ_NOJZ02000001.1"/>
</dbReference>
<evidence type="ECO:0000259" key="7">
    <source>
        <dbReference type="SMART" id="SM00905"/>
    </source>
</evidence>
<gene>
    <name evidence="8" type="primary">folB</name>
    <name evidence="8" type="ORF">CHF27_000080</name>
</gene>
<dbReference type="NCBIfam" id="TIGR00525">
    <property type="entry name" value="folB"/>
    <property type="match status" value="1"/>
</dbReference>
<dbReference type="Gene3D" id="3.30.1130.10">
    <property type="match status" value="1"/>
</dbReference>
<dbReference type="InterPro" id="IPR006156">
    <property type="entry name" value="Dihydroneopterin_aldolase"/>
</dbReference>
<dbReference type="InterPro" id="IPR043133">
    <property type="entry name" value="GTP-CH-I_C/QueF"/>
</dbReference>
<dbReference type="SMART" id="SM00905">
    <property type="entry name" value="FolB"/>
    <property type="match status" value="1"/>
</dbReference>
<feature type="domain" description="Dihydroneopterin aldolase/epimerase" evidence="7">
    <location>
        <begin position="4"/>
        <end position="117"/>
    </location>
</feature>
<dbReference type="AlphaFoldDB" id="A0A371IVX5"/>
<dbReference type="InterPro" id="IPR006157">
    <property type="entry name" value="FolB_dom"/>
</dbReference>
<proteinExistence type="inferred from homology"/>
<sequence length="122" mass="14079">MDKILLNNLGFYGYHGVLKEESVLGQKFFIDIELYVDTKEAGQTDDMNKSVSYAEVYDVVKDVAENKRFNLIEALAENIAAEVLEKFNLVEKIMVRIKKPEAPVNGIYDYFGVEIRREKNHE</sequence>
<organism evidence="8 9">
    <name type="scientific">Romboutsia maritimum</name>
    <dbReference type="NCBI Taxonomy" id="2020948"/>
    <lineage>
        <taxon>Bacteria</taxon>
        <taxon>Bacillati</taxon>
        <taxon>Bacillota</taxon>
        <taxon>Clostridia</taxon>
        <taxon>Peptostreptococcales</taxon>
        <taxon>Peptostreptococcaceae</taxon>
        <taxon>Romboutsia</taxon>
    </lineage>
</organism>
<reference evidence="8 9" key="1">
    <citation type="journal article" date="2017" name="Genome Announc.">
        <title>Draft Genome Sequence of Romboutsia maritimum sp. nov. Strain CCRI-22766(T), Isolated from Coastal Estuarine Mud.</title>
        <authorList>
            <person name="Maheux A.F."/>
            <person name="Boudreau D.K."/>
            <person name="Berube E."/>
            <person name="Boissinot M."/>
            <person name="Raymond F."/>
            <person name="Brodeur S."/>
            <person name="Corbeil J."/>
            <person name="Brightwell G."/>
            <person name="Broda D."/>
            <person name="Omar R.F."/>
            <person name="Bergeron M.G."/>
        </authorList>
    </citation>
    <scope>NUCLEOTIDE SEQUENCE [LARGE SCALE GENOMIC DNA]</scope>
    <source>
        <strain evidence="8 9">CCRI-22766</strain>
    </source>
</reference>
<dbReference type="SUPFAM" id="SSF55620">
    <property type="entry name" value="Tetrahydrobiopterin biosynthesis enzymes-like"/>
    <property type="match status" value="1"/>
</dbReference>
<comment type="catalytic activity">
    <reaction evidence="1 6">
        <text>7,8-dihydroneopterin = 6-hydroxymethyl-7,8-dihydropterin + glycolaldehyde</text>
        <dbReference type="Rhea" id="RHEA:10540"/>
        <dbReference type="ChEBI" id="CHEBI:17001"/>
        <dbReference type="ChEBI" id="CHEBI:17071"/>
        <dbReference type="ChEBI" id="CHEBI:44841"/>
        <dbReference type="EC" id="4.1.2.25"/>
    </reaction>
</comment>
<keyword evidence="4 6" id="KW-0289">Folate biosynthesis</keyword>
<keyword evidence="9" id="KW-1185">Reference proteome</keyword>
<dbReference type="FunFam" id="3.30.1130.10:FF:000003">
    <property type="entry name" value="7,8-dihydroneopterin aldolase"/>
    <property type="match status" value="1"/>
</dbReference>
<comment type="similarity">
    <text evidence="3 6">Belongs to the DHNA family.</text>
</comment>
<evidence type="ECO:0000313" key="8">
    <source>
        <dbReference type="EMBL" id="RDY24634.1"/>
    </source>
</evidence>
<dbReference type="Pfam" id="PF02152">
    <property type="entry name" value="FolB"/>
    <property type="match status" value="1"/>
</dbReference>
<dbReference type="GO" id="GO:0004150">
    <property type="term" value="F:dihydroneopterin aldolase activity"/>
    <property type="evidence" value="ECO:0007669"/>
    <property type="project" value="UniProtKB-UniRule"/>
</dbReference>
<dbReference type="NCBIfam" id="TIGR00526">
    <property type="entry name" value="folB_dom"/>
    <property type="match status" value="1"/>
</dbReference>
<protein>
    <recommendedName>
        <fullName evidence="6">7,8-dihydroneopterin aldolase</fullName>
        <ecNumber evidence="6">4.1.2.25</ecNumber>
    </recommendedName>
</protein>
<comment type="pathway">
    <text evidence="2 6">Cofactor biosynthesis; tetrahydrofolate biosynthesis; 2-amino-4-hydroxy-6-hydroxymethyl-7,8-dihydropteridine diphosphate from 7,8-dihydroneopterin triphosphate: step 3/4.</text>
</comment>
<dbReference type="OrthoDB" id="9808041at2"/>
<evidence type="ECO:0000313" key="9">
    <source>
        <dbReference type="Proteomes" id="UP000243494"/>
    </source>
</evidence>
<evidence type="ECO:0000256" key="2">
    <source>
        <dbReference type="ARBA" id="ARBA00005013"/>
    </source>
</evidence>
<dbReference type="GO" id="GO:0005737">
    <property type="term" value="C:cytoplasm"/>
    <property type="evidence" value="ECO:0007669"/>
    <property type="project" value="TreeGrafter"/>
</dbReference>
<dbReference type="PANTHER" id="PTHR42844:SF1">
    <property type="entry name" value="DIHYDRONEOPTERIN ALDOLASE 1-RELATED"/>
    <property type="match status" value="1"/>
</dbReference>
<evidence type="ECO:0000256" key="5">
    <source>
        <dbReference type="ARBA" id="ARBA00023239"/>
    </source>
</evidence>
<dbReference type="UniPathway" id="UPA00077">
    <property type="reaction ID" value="UER00154"/>
</dbReference>
<evidence type="ECO:0000256" key="1">
    <source>
        <dbReference type="ARBA" id="ARBA00001353"/>
    </source>
</evidence>
<accession>A0A371IVX5</accession>
<comment type="function">
    <text evidence="6">Catalyzes the conversion of 7,8-dihydroneopterin to 6-hydroxymethyl-7,8-dihydropterin.</text>
</comment>